<dbReference type="InterPro" id="IPR011598">
    <property type="entry name" value="bHLH_dom"/>
</dbReference>
<reference evidence="8 9" key="1">
    <citation type="journal article" date="2014" name="PLoS ONE">
        <title>Global Analysis of Gene Expression Profiles in Physic Nut (Jatropha curcas L.) Seedlings Exposed to Salt Stress.</title>
        <authorList>
            <person name="Zhang L."/>
            <person name="Zhang C."/>
            <person name="Wu P."/>
            <person name="Chen Y."/>
            <person name="Li M."/>
            <person name="Jiang H."/>
            <person name="Wu G."/>
        </authorList>
    </citation>
    <scope>NUCLEOTIDE SEQUENCE [LARGE SCALE GENOMIC DNA]</scope>
    <source>
        <strain evidence="9">cv. GZQX0401</strain>
        <tissue evidence="8">Young leaves</tissue>
    </source>
</reference>
<dbReference type="InterPro" id="IPR025610">
    <property type="entry name" value="MYC/MYB_N"/>
</dbReference>
<evidence type="ECO:0000313" key="9">
    <source>
        <dbReference type="Proteomes" id="UP000027138"/>
    </source>
</evidence>
<dbReference type="Pfam" id="PF00010">
    <property type="entry name" value="HLH"/>
    <property type="match status" value="1"/>
</dbReference>
<keyword evidence="3" id="KW-0804">Transcription</keyword>
<dbReference type="InterPro" id="IPR051358">
    <property type="entry name" value="TF_AMS/ICE1/BHLH6-like"/>
</dbReference>
<evidence type="ECO:0000256" key="3">
    <source>
        <dbReference type="ARBA" id="ARBA00023163"/>
    </source>
</evidence>
<dbReference type="PANTHER" id="PTHR31945:SF63">
    <property type="entry name" value="TRANSCRIPTION FACTOR BHLH90"/>
    <property type="match status" value="1"/>
</dbReference>
<feature type="domain" description="BHLH" evidence="7">
    <location>
        <begin position="302"/>
        <end position="351"/>
    </location>
</feature>
<dbReference type="Pfam" id="PF14215">
    <property type="entry name" value="bHLH-MYC_N"/>
    <property type="match status" value="1"/>
</dbReference>
<proteinExistence type="predicted"/>
<evidence type="ECO:0000256" key="6">
    <source>
        <dbReference type="SAM" id="MobiDB-lite"/>
    </source>
</evidence>
<evidence type="ECO:0000256" key="1">
    <source>
        <dbReference type="ARBA" id="ARBA00004123"/>
    </source>
</evidence>
<dbReference type="AlphaFoldDB" id="A0A067JRR7"/>
<dbReference type="KEGG" id="jcu:105644598"/>
<dbReference type="SMART" id="SM00353">
    <property type="entry name" value="HLH"/>
    <property type="match status" value="1"/>
</dbReference>
<keyword evidence="9" id="KW-1185">Reference proteome</keyword>
<accession>A0A067JRR7</accession>
<keyword evidence="5" id="KW-0175">Coiled coil</keyword>
<organism evidence="8 9">
    <name type="scientific">Jatropha curcas</name>
    <name type="common">Barbados nut</name>
    <dbReference type="NCBI Taxonomy" id="180498"/>
    <lineage>
        <taxon>Eukaryota</taxon>
        <taxon>Viridiplantae</taxon>
        <taxon>Streptophyta</taxon>
        <taxon>Embryophyta</taxon>
        <taxon>Tracheophyta</taxon>
        <taxon>Spermatophyta</taxon>
        <taxon>Magnoliopsida</taxon>
        <taxon>eudicotyledons</taxon>
        <taxon>Gunneridae</taxon>
        <taxon>Pentapetalae</taxon>
        <taxon>rosids</taxon>
        <taxon>fabids</taxon>
        <taxon>Malpighiales</taxon>
        <taxon>Euphorbiaceae</taxon>
        <taxon>Crotonoideae</taxon>
        <taxon>Jatropheae</taxon>
        <taxon>Jatropha</taxon>
    </lineage>
</organism>
<evidence type="ECO:0000256" key="4">
    <source>
        <dbReference type="ARBA" id="ARBA00023242"/>
    </source>
</evidence>
<dbReference type="PANTHER" id="PTHR31945">
    <property type="entry name" value="TRANSCRIPTION FACTOR SCREAM2-RELATED"/>
    <property type="match status" value="1"/>
</dbReference>
<dbReference type="Pfam" id="PF22754">
    <property type="entry name" value="bHLH-TF_ACT-like_plant"/>
    <property type="match status" value="1"/>
</dbReference>
<comment type="subcellular location">
    <subcellularLocation>
        <location evidence="1">Nucleus</location>
    </subcellularLocation>
</comment>
<keyword evidence="4" id="KW-0539">Nucleus</keyword>
<dbReference type="PROSITE" id="PS50888">
    <property type="entry name" value="BHLH"/>
    <property type="match status" value="1"/>
</dbReference>
<feature type="compositionally biased region" description="Low complexity" evidence="6">
    <location>
        <begin position="233"/>
        <end position="253"/>
    </location>
</feature>
<gene>
    <name evidence="8" type="ORF">JCGZ_17750</name>
</gene>
<evidence type="ECO:0000259" key="7">
    <source>
        <dbReference type="PROSITE" id="PS50888"/>
    </source>
</evidence>
<name>A0A067JRR7_JATCU</name>
<dbReference type="InterPro" id="IPR054502">
    <property type="entry name" value="bHLH-TF_ACT-like_plant"/>
</dbReference>
<feature type="region of interest" description="Disordered" evidence="6">
    <location>
        <begin position="233"/>
        <end position="255"/>
    </location>
</feature>
<dbReference type="SUPFAM" id="SSF47459">
    <property type="entry name" value="HLH, helix-loop-helix DNA-binding domain"/>
    <property type="match status" value="1"/>
</dbReference>
<feature type="coiled-coil region" evidence="5">
    <location>
        <begin position="341"/>
        <end position="368"/>
    </location>
</feature>
<protein>
    <recommendedName>
        <fullName evidence="7">BHLH domain-containing protein</fullName>
    </recommendedName>
</protein>
<dbReference type="STRING" id="180498.A0A067JRR7"/>
<dbReference type="EMBL" id="KK914893">
    <property type="protein sequence ID" value="KDP26592.1"/>
    <property type="molecule type" value="Genomic_DNA"/>
</dbReference>
<dbReference type="Proteomes" id="UP000027138">
    <property type="component" value="Unassembled WGS sequence"/>
</dbReference>
<dbReference type="OrthoDB" id="1890947at2759"/>
<evidence type="ECO:0000313" key="8">
    <source>
        <dbReference type="EMBL" id="KDP26592.1"/>
    </source>
</evidence>
<evidence type="ECO:0000256" key="2">
    <source>
        <dbReference type="ARBA" id="ARBA00023015"/>
    </source>
</evidence>
<dbReference type="GO" id="GO:0003700">
    <property type="term" value="F:DNA-binding transcription factor activity"/>
    <property type="evidence" value="ECO:0007669"/>
    <property type="project" value="TreeGrafter"/>
</dbReference>
<dbReference type="GO" id="GO:0043565">
    <property type="term" value="F:sequence-specific DNA binding"/>
    <property type="evidence" value="ECO:0007669"/>
    <property type="project" value="TreeGrafter"/>
</dbReference>
<evidence type="ECO:0000256" key="5">
    <source>
        <dbReference type="SAM" id="Coils"/>
    </source>
</evidence>
<sequence length="490" mass="54578">MRQGQTERGLAVKIGDMRGLERAVELLRPFVDSKAWDCCVVWKLGDDPSRFIQWMGCCCSGGGGGDGGKVKEERIDENVGICRDLYFKHPIRTKACEALACFPSFMPLYSGIHGEVVLSKQSKWVTRVNASDSKFSHESIGTRVLIPVSGGLIELFAGKHIPKDQKIIEFITSQFNVLKQEVMIAHGFTGLNELCLDPFLEQNMQNLPKPCQLLSLIPQAQVLHPLNQTNTHSSFVVSSSGSSPPNGLPSLDSHSSYLPQTVISKQSIGKRSAPRKSKKQAGLLPECNNKVAKVNQRSERDQFRSKNLVTERNRRDRIRGGLFTLRSLVPKITKMDKASTLGDAINYIVELEEEAKKLQDELKETKAEECKSSDAELLTLKSKALQDGSKNMQPPDNNQDFSGFGENKKIELQLEINQIGKREFLIRVLYEKKQGGFGRLMDAIHSLGLQVVDANMTTFNGKVLNILRVEADEKEIQPKKLKESLLKLGG</sequence>
<dbReference type="GO" id="GO:0005634">
    <property type="term" value="C:nucleus"/>
    <property type="evidence" value="ECO:0007669"/>
    <property type="project" value="UniProtKB-SubCell"/>
</dbReference>
<dbReference type="InterPro" id="IPR036638">
    <property type="entry name" value="HLH_DNA-bd_sf"/>
</dbReference>
<dbReference type="GO" id="GO:0046983">
    <property type="term" value="F:protein dimerization activity"/>
    <property type="evidence" value="ECO:0007669"/>
    <property type="project" value="InterPro"/>
</dbReference>
<keyword evidence="2" id="KW-0805">Transcription regulation</keyword>
<dbReference type="Gene3D" id="4.10.280.10">
    <property type="entry name" value="Helix-loop-helix DNA-binding domain"/>
    <property type="match status" value="1"/>
</dbReference>